<dbReference type="KEGG" id="msx:AU14_12735"/>
<gene>
    <name evidence="2" type="ORF">AU14_12735</name>
</gene>
<dbReference type="GO" id="GO:1901135">
    <property type="term" value="P:carbohydrate derivative metabolic process"/>
    <property type="evidence" value="ECO:0007669"/>
    <property type="project" value="UniProtKB-ARBA"/>
</dbReference>
<dbReference type="STRING" id="1420916.AU14_12735"/>
<dbReference type="Gene3D" id="3.40.50.2000">
    <property type="entry name" value="Glycogen Phosphorylase B"/>
    <property type="match status" value="2"/>
</dbReference>
<name>W5YUH3_9GAMM</name>
<accession>W5YUH3</accession>
<dbReference type="HOGENOM" id="CLU_009583_35_2_6"/>
<dbReference type="PANTHER" id="PTHR12526">
    <property type="entry name" value="GLYCOSYLTRANSFERASE"/>
    <property type="match status" value="1"/>
</dbReference>
<evidence type="ECO:0000259" key="1">
    <source>
        <dbReference type="Pfam" id="PF00534"/>
    </source>
</evidence>
<dbReference type="Proteomes" id="UP000061489">
    <property type="component" value="Chromosome"/>
</dbReference>
<proteinExistence type="predicted"/>
<sequence>MDIVELSEPANSVFLYVKSRLQFRRKVHKIALAVVKPDVIITSTEALGVALSLKSSAGVPVALLVRAYENLDNRETLPAMFKRIFKSILLGCFGPKSVAKVDLVLPNSDYMASICNSYIPATVMSKIVYPPVDYELVPMDEGRSLKTVSMVGTSTKKGTALVERLAERFPDLNFRMVGCPGANVHGEQAKNNLTLVGWCDVRKEFEDNADIVLVPSLWPEPFGRVAVEALAAGKIALVSDIGGLPEAVAFQKVLTLEPGDEDAWSEALRCVLQNPAPFYEAMEVARAQINRFSVNEQVEGLEDALRQLVTAGRQL</sequence>
<feature type="domain" description="Glycosyl transferase family 1" evidence="1">
    <location>
        <begin position="162"/>
        <end position="282"/>
    </location>
</feature>
<evidence type="ECO:0000313" key="3">
    <source>
        <dbReference type="Proteomes" id="UP000061489"/>
    </source>
</evidence>
<dbReference type="CDD" id="cd03801">
    <property type="entry name" value="GT4_PimA-like"/>
    <property type="match status" value="1"/>
</dbReference>
<keyword evidence="3" id="KW-1185">Reference proteome</keyword>
<dbReference type="AlphaFoldDB" id="W5YUH3"/>
<dbReference type="Pfam" id="PF00534">
    <property type="entry name" value="Glycos_transf_1"/>
    <property type="match status" value="1"/>
</dbReference>
<dbReference type="GO" id="GO:0016757">
    <property type="term" value="F:glycosyltransferase activity"/>
    <property type="evidence" value="ECO:0007669"/>
    <property type="project" value="InterPro"/>
</dbReference>
<evidence type="ECO:0000313" key="2">
    <source>
        <dbReference type="EMBL" id="AHI30138.1"/>
    </source>
</evidence>
<protein>
    <recommendedName>
        <fullName evidence="1">Glycosyl transferase family 1 domain-containing protein</fullName>
    </recommendedName>
</protein>
<dbReference type="SUPFAM" id="SSF53756">
    <property type="entry name" value="UDP-Glycosyltransferase/glycogen phosphorylase"/>
    <property type="match status" value="1"/>
</dbReference>
<organism evidence="2 3">
    <name type="scientific">Marinobacter similis</name>
    <dbReference type="NCBI Taxonomy" id="1420916"/>
    <lineage>
        <taxon>Bacteria</taxon>
        <taxon>Pseudomonadati</taxon>
        <taxon>Pseudomonadota</taxon>
        <taxon>Gammaproteobacteria</taxon>
        <taxon>Pseudomonadales</taxon>
        <taxon>Marinobacteraceae</taxon>
        <taxon>Marinobacter</taxon>
    </lineage>
</organism>
<reference evidence="2 3" key="1">
    <citation type="journal article" date="2014" name="Genome Announc.">
        <title>Draft Genome Sequences of Marinobacter similis A3d10T and Marinobacter salarius R9SW1T.</title>
        <authorList>
            <person name="Ivanova E.P."/>
            <person name="Ng H.J."/>
            <person name="Webb H.K."/>
            <person name="Feng G."/>
            <person name="Oshima K."/>
            <person name="Hattori M."/>
            <person name="Ohkuma M."/>
            <person name="Sergeev A.F."/>
            <person name="Mikhailov V.V."/>
            <person name="Crawford R.J."/>
            <person name="Sawabe T."/>
        </authorList>
    </citation>
    <scope>NUCLEOTIDE SEQUENCE [LARGE SCALE GENOMIC DNA]</scope>
    <source>
        <strain evidence="2 3">A3d10</strain>
    </source>
</reference>
<dbReference type="InterPro" id="IPR001296">
    <property type="entry name" value="Glyco_trans_1"/>
</dbReference>
<dbReference type="EMBL" id="CP007151">
    <property type="protein sequence ID" value="AHI30138.1"/>
    <property type="molecule type" value="Genomic_DNA"/>
</dbReference>